<keyword evidence="5 8" id="KW-1133">Transmembrane helix</keyword>
<comment type="subcellular location">
    <subcellularLocation>
        <location evidence="1">Membrane</location>
        <topology evidence="1">Multi-pass membrane protein</topology>
    </subcellularLocation>
</comment>
<dbReference type="AlphaFoldDB" id="A0A814AXW7"/>
<keyword evidence="6 8" id="KW-0406">Ion transport</keyword>
<comment type="similarity">
    <text evidence="2 8">Belongs to the V-ATPase 116 kDa subunit family.</text>
</comment>
<feature type="transmembrane region" description="Helical" evidence="8">
    <location>
        <begin position="109"/>
        <end position="130"/>
    </location>
</feature>
<evidence type="ECO:0000256" key="3">
    <source>
        <dbReference type="ARBA" id="ARBA00022448"/>
    </source>
</evidence>
<reference evidence="9" key="1">
    <citation type="submission" date="2021-02" db="EMBL/GenBank/DDBJ databases">
        <authorList>
            <person name="Nowell W R."/>
        </authorList>
    </citation>
    <scope>NUCLEOTIDE SEQUENCE</scope>
    <source>
        <strain evidence="9">Ploen Becks lab</strain>
    </source>
</reference>
<keyword evidence="7 8" id="KW-0472">Membrane</keyword>
<dbReference type="Pfam" id="PF01496">
    <property type="entry name" value="V_ATPase_I"/>
    <property type="match status" value="1"/>
</dbReference>
<accession>A0A814AXW7</accession>
<dbReference type="GO" id="GO:0033179">
    <property type="term" value="C:proton-transporting V-type ATPase, V0 domain"/>
    <property type="evidence" value="ECO:0007669"/>
    <property type="project" value="InterPro"/>
</dbReference>
<evidence type="ECO:0000256" key="6">
    <source>
        <dbReference type="ARBA" id="ARBA00023065"/>
    </source>
</evidence>
<dbReference type="Proteomes" id="UP000663879">
    <property type="component" value="Unassembled WGS sequence"/>
</dbReference>
<proteinExistence type="inferred from homology"/>
<gene>
    <name evidence="9" type="ORF">OXX778_LOCUS12406</name>
</gene>
<evidence type="ECO:0000313" key="9">
    <source>
        <dbReference type="EMBL" id="CAF0921479.1"/>
    </source>
</evidence>
<dbReference type="GO" id="GO:0051117">
    <property type="term" value="F:ATPase binding"/>
    <property type="evidence" value="ECO:0007669"/>
    <property type="project" value="TreeGrafter"/>
</dbReference>
<evidence type="ECO:0000313" key="10">
    <source>
        <dbReference type="Proteomes" id="UP000663879"/>
    </source>
</evidence>
<evidence type="ECO:0000256" key="2">
    <source>
        <dbReference type="ARBA" id="ARBA00009904"/>
    </source>
</evidence>
<comment type="caution">
    <text evidence="8">Lacks conserved residue(s) required for the propagation of feature annotation.</text>
</comment>
<evidence type="ECO:0000256" key="5">
    <source>
        <dbReference type="ARBA" id="ARBA00022989"/>
    </source>
</evidence>
<keyword evidence="4 8" id="KW-0812">Transmembrane</keyword>
<name>A0A814AXW7_9BILA</name>
<evidence type="ECO:0000256" key="8">
    <source>
        <dbReference type="RuleBase" id="RU361189"/>
    </source>
</evidence>
<comment type="function">
    <text evidence="8">Essential component of the vacuolar proton pump (V-ATPase), a multimeric enzyme that catalyzes the translocation of protons across the membranes. Required for assembly and activity of the V-ATPase.</text>
</comment>
<dbReference type="GO" id="GO:0016471">
    <property type="term" value="C:vacuolar proton-transporting V-type ATPase complex"/>
    <property type="evidence" value="ECO:0007669"/>
    <property type="project" value="TreeGrafter"/>
</dbReference>
<comment type="caution">
    <text evidence="9">The sequence shown here is derived from an EMBL/GenBank/DDBJ whole genome shotgun (WGS) entry which is preliminary data.</text>
</comment>
<dbReference type="GO" id="GO:0005886">
    <property type="term" value="C:plasma membrane"/>
    <property type="evidence" value="ECO:0007669"/>
    <property type="project" value="TreeGrafter"/>
</dbReference>
<dbReference type="OrthoDB" id="10264220at2759"/>
<protein>
    <recommendedName>
        <fullName evidence="8">V-type proton ATPase subunit a</fullName>
    </recommendedName>
</protein>
<keyword evidence="10" id="KW-1185">Reference proteome</keyword>
<evidence type="ECO:0000256" key="1">
    <source>
        <dbReference type="ARBA" id="ARBA00004141"/>
    </source>
</evidence>
<dbReference type="EMBL" id="CAJNOC010002244">
    <property type="protein sequence ID" value="CAF0921479.1"/>
    <property type="molecule type" value="Genomic_DNA"/>
</dbReference>
<dbReference type="GO" id="GO:0007035">
    <property type="term" value="P:vacuolar acidification"/>
    <property type="evidence" value="ECO:0007669"/>
    <property type="project" value="TreeGrafter"/>
</dbReference>
<evidence type="ECO:0000256" key="7">
    <source>
        <dbReference type="ARBA" id="ARBA00023136"/>
    </source>
</evidence>
<organism evidence="9 10">
    <name type="scientific">Brachionus calyciflorus</name>
    <dbReference type="NCBI Taxonomy" id="104777"/>
    <lineage>
        <taxon>Eukaryota</taxon>
        <taxon>Metazoa</taxon>
        <taxon>Spiralia</taxon>
        <taxon>Gnathifera</taxon>
        <taxon>Rotifera</taxon>
        <taxon>Eurotatoria</taxon>
        <taxon>Monogononta</taxon>
        <taxon>Pseudotrocha</taxon>
        <taxon>Ploima</taxon>
        <taxon>Brachionidae</taxon>
        <taxon>Brachionus</taxon>
    </lineage>
</organism>
<sequence length="167" mass="19130">MKLEDDVRDTLVNNPNSVDSVQHDVEFSENSDDFDEKFDMGEIAVEQCIHTIEYFLGCISHTASYLRLWALSLAHAELSEVLWTMILRIGLGSGSTPGFVILWLVFYPWAAFTVGVLLLMEGLSAFLHALRLHWVEFQSKFYKGEGYQFMPFSFQQILELAENPDKI</sequence>
<dbReference type="InterPro" id="IPR002490">
    <property type="entry name" value="V-ATPase_116kDa_su"/>
</dbReference>
<keyword evidence="8" id="KW-0375">Hydrogen ion transport</keyword>
<evidence type="ECO:0000256" key="4">
    <source>
        <dbReference type="ARBA" id="ARBA00022692"/>
    </source>
</evidence>
<dbReference type="PANTHER" id="PTHR11629:SF63">
    <property type="entry name" value="V-TYPE PROTON ATPASE SUBUNIT A"/>
    <property type="match status" value="1"/>
</dbReference>
<dbReference type="PANTHER" id="PTHR11629">
    <property type="entry name" value="VACUOLAR PROTON ATPASES"/>
    <property type="match status" value="1"/>
</dbReference>
<keyword evidence="3 8" id="KW-0813">Transport</keyword>
<dbReference type="GO" id="GO:0046961">
    <property type="term" value="F:proton-transporting ATPase activity, rotational mechanism"/>
    <property type="evidence" value="ECO:0007669"/>
    <property type="project" value="InterPro"/>
</dbReference>